<dbReference type="PROSITE" id="PS00518">
    <property type="entry name" value="ZF_RING_1"/>
    <property type="match status" value="1"/>
</dbReference>
<dbReference type="InterPro" id="IPR001841">
    <property type="entry name" value="Znf_RING"/>
</dbReference>
<evidence type="ECO:0000259" key="6">
    <source>
        <dbReference type="PROSITE" id="PS50119"/>
    </source>
</evidence>
<evidence type="ECO:0000256" key="3">
    <source>
        <dbReference type="ARBA" id="ARBA00022833"/>
    </source>
</evidence>
<dbReference type="InterPro" id="IPR051051">
    <property type="entry name" value="E3_ubiq-ligase_TRIM/RNF"/>
</dbReference>
<dbReference type="GeneTree" id="ENSGT01030000234583"/>
<dbReference type="InterPro" id="IPR017907">
    <property type="entry name" value="Znf_RING_CS"/>
</dbReference>
<feature type="domain" description="B box-type" evidence="6">
    <location>
        <begin position="146"/>
        <end position="186"/>
    </location>
</feature>
<keyword evidence="8" id="KW-1185">Reference proteome</keyword>
<feature type="domain" description="RING-type" evidence="5">
    <location>
        <begin position="16"/>
        <end position="59"/>
    </location>
</feature>
<dbReference type="Proteomes" id="UP000694388">
    <property type="component" value="Unplaced"/>
</dbReference>
<dbReference type="Ensembl" id="ENSEBUT00000024930.1">
    <property type="protein sequence ID" value="ENSEBUP00000024354.1"/>
    <property type="gene ID" value="ENSEBUG00000015013.1"/>
</dbReference>
<evidence type="ECO:0000256" key="4">
    <source>
        <dbReference type="PROSITE-ProRule" id="PRU00024"/>
    </source>
</evidence>
<proteinExistence type="predicted"/>
<dbReference type="Gene3D" id="4.10.830.40">
    <property type="match status" value="1"/>
</dbReference>
<dbReference type="PROSITE" id="PS50089">
    <property type="entry name" value="ZF_RING_2"/>
    <property type="match status" value="1"/>
</dbReference>
<keyword evidence="2 4" id="KW-0863">Zinc-finger</keyword>
<organism evidence="7 8">
    <name type="scientific">Eptatretus burgeri</name>
    <name type="common">Inshore hagfish</name>
    <dbReference type="NCBI Taxonomy" id="7764"/>
    <lineage>
        <taxon>Eukaryota</taxon>
        <taxon>Metazoa</taxon>
        <taxon>Chordata</taxon>
        <taxon>Craniata</taxon>
        <taxon>Vertebrata</taxon>
        <taxon>Cyclostomata</taxon>
        <taxon>Myxini</taxon>
        <taxon>Myxiniformes</taxon>
        <taxon>Myxinidae</taxon>
        <taxon>Eptatretinae</taxon>
        <taxon>Eptatretus</taxon>
    </lineage>
</organism>
<evidence type="ECO:0000313" key="7">
    <source>
        <dbReference type="Ensembl" id="ENSEBUP00000024354.1"/>
    </source>
</evidence>
<dbReference type="SUPFAM" id="SSF57850">
    <property type="entry name" value="RING/U-box"/>
    <property type="match status" value="1"/>
</dbReference>
<dbReference type="PANTHER" id="PTHR25465:SF31">
    <property type="entry name" value="RING-TYPE DOMAIN-CONTAINING PROTEIN"/>
    <property type="match status" value="1"/>
</dbReference>
<evidence type="ECO:0000313" key="8">
    <source>
        <dbReference type="Proteomes" id="UP000694388"/>
    </source>
</evidence>
<reference evidence="7" key="1">
    <citation type="submission" date="2025-08" db="UniProtKB">
        <authorList>
            <consortium name="Ensembl"/>
        </authorList>
    </citation>
    <scope>IDENTIFICATION</scope>
</reference>
<dbReference type="Pfam" id="PF00643">
    <property type="entry name" value="zf-B_box"/>
    <property type="match status" value="1"/>
</dbReference>
<dbReference type="SMART" id="SM00184">
    <property type="entry name" value="RING"/>
    <property type="match status" value="1"/>
</dbReference>
<evidence type="ECO:0000259" key="5">
    <source>
        <dbReference type="PROSITE" id="PS50089"/>
    </source>
</evidence>
<evidence type="ECO:0000256" key="1">
    <source>
        <dbReference type="ARBA" id="ARBA00022723"/>
    </source>
</evidence>
<dbReference type="AlphaFoldDB" id="A0A8C4X0T3"/>
<dbReference type="InterPro" id="IPR000315">
    <property type="entry name" value="Znf_B-box"/>
</dbReference>
<dbReference type="InterPro" id="IPR027370">
    <property type="entry name" value="Znf-RING_euk"/>
</dbReference>
<sequence length="268" mass="30491">MASSFDIGVSLDELTCSVCFELYKEPIAFPCGHSFCRVCVEKYWKTREGDTRCVCPNCHEVFLQKTKLKKNVIIREVGLGVEVRNVEHGGVYINKGVKSGGTESSCELCHGEAAKRCVPCELLCCEQHLKPHQHKGHKLVDPGEKIEEFICIEHGKPIQLYCKDDESLMCLMCMDGQHQDQKVVAVEIAHAEIKFGGGMQSTECRPRYYIWWVCTNSCSDFTRHCIRDRCNPSKLYDQQSYTAYERSKIINLELEGHSVEHIPPPRNA</sequence>
<dbReference type="Gene3D" id="3.30.160.60">
    <property type="entry name" value="Classic Zinc Finger"/>
    <property type="match status" value="1"/>
</dbReference>
<dbReference type="SUPFAM" id="SSF57845">
    <property type="entry name" value="B-box zinc-binding domain"/>
    <property type="match status" value="1"/>
</dbReference>
<evidence type="ECO:0000256" key="2">
    <source>
        <dbReference type="ARBA" id="ARBA00022771"/>
    </source>
</evidence>
<reference evidence="7" key="2">
    <citation type="submission" date="2025-09" db="UniProtKB">
        <authorList>
            <consortium name="Ensembl"/>
        </authorList>
    </citation>
    <scope>IDENTIFICATION</scope>
</reference>
<dbReference type="PROSITE" id="PS50119">
    <property type="entry name" value="ZF_BBOX"/>
    <property type="match status" value="1"/>
</dbReference>
<dbReference type="Pfam" id="PF13445">
    <property type="entry name" value="zf-RING_UBOX"/>
    <property type="match status" value="1"/>
</dbReference>
<protein>
    <submittedName>
        <fullName evidence="7">Uncharacterized protein</fullName>
    </submittedName>
</protein>
<keyword evidence="3" id="KW-0862">Zinc</keyword>
<dbReference type="GO" id="GO:0008270">
    <property type="term" value="F:zinc ion binding"/>
    <property type="evidence" value="ECO:0007669"/>
    <property type="project" value="UniProtKB-KW"/>
</dbReference>
<dbReference type="Gene3D" id="3.30.40.10">
    <property type="entry name" value="Zinc/RING finger domain, C3HC4 (zinc finger)"/>
    <property type="match status" value="1"/>
</dbReference>
<keyword evidence="1" id="KW-0479">Metal-binding</keyword>
<dbReference type="InterPro" id="IPR013083">
    <property type="entry name" value="Znf_RING/FYVE/PHD"/>
</dbReference>
<dbReference type="OMA" id="HYESAPV"/>
<accession>A0A8C4X0T3</accession>
<name>A0A8C4X0T3_EPTBU</name>
<dbReference type="PANTHER" id="PTHR25465">
    <property type="entry name" value="B-BOX DOMAIN CONTAINING"/>
    <property type="match status" value="1"/>
</dbReference>